<gene>
    <name evidence="1" type="ORF">MLD38_019995</name>
</gene>
<dbReference type="Proteomes" id="UP001057402">
    <property type="component" value="Chromosome 6"/>
</dbReference>
<accession>A0ACB9QB55</accession>
<evidence type="ECO:0000313" key="2">
    <source>
        <dbReference type="Proteomes" id="UP001057402"/>
    </source>
</evidence>
<organism evidence="1 2">
    <name type="scientific">Melastoma candidum</name>
    <dbReference type="NCBI Taxonomy" id="119954"/>
    <lineage>
        <taxon>Eukaryota</taxon>
        <taxon>Viridiplantae</taxon>
        <taxon>Streptophyta</taxon>
        <taxon>Embryophyta</taxon>
        <taxon>Tracheophyta</taxon>
        <taxon>Spermatophyta</taxon>
        <taxon>Magnoliopsida</taxon>
        <taxon>eudicotyledons</taxon>
        <taxon>Gunneridae</taxon>
        <taxon>Pentapetalae</taxon>
        <taxon>rosids</taxon>
        <taxon>malvids</taxon>
        <taxon>Myrtales</taxon>
        <taxon>Melastomataceae</taxon>
        <taxon>Melastomatoideae</taxon>
        <taxon>Melastomateae</taxon>
        <taxon>Melastoma</taxon>
    </lineage>
</organism>
<sequence>MAATRDKGKLQQEEEEMKELDIQERQTLFRDSASGSSQRPCEEIWSPDRNSQWQRQQQNTQLHLSFQITNESQTPLPMPSSNFPSAHPTQSNSQSPRLVFPFALDPVQQQQTQYPLDNSFRPPTRLQPAPQNQQQMISFASSHQPPIPGSHPGYLPDELTSIQQQQQLLQYWSNALNLSPRGRLMMMSRLGPDGQPVFRSPLPLHTTKLYRGVRQRHWGKWVAEIRLPKNRTRLWLGTFDTAEDAAMAYDREAYKLRGENAKLNFPERFLNKEARADSAWESSSSSSPSAMEEGSTSRNFSKGMEALQETAPALAATAWDDNVVAEMELDKTQVVIASAEGGGAEGVSSMQETVWKEMAEAWFNAIQAGWGPGSPVWDDMDAANNFLLQSDMPFADPNQLELHDAESSRKQQHQNLGSSSSSSSAPFPPKPFFRKDDRN</sequence>
<comment type="caution">
    <text evidence="1">The sequence shown here is derived from an EMBL/GenBank/DDBJ whole genome shotgun (WGS) entry which is preliminary data.</text>
</comment>
<keyword evidence="2" id="KW-1185">Reference proteome</keyword>
<evidence type="ECO:0000313" key="1">
    <source>
        <dbReference type="EMBL" id="KAI4363827.1"/>
    </source>
</evidence>
<proteinExistence type="predicted"/>
<name>A0ACB9QB55_9MYRT</name>
<reference evidence="2" key="1">
    <citation type="journal article" date="2023" name="Front. Plant Sci.">
        <title>Chromosomal-level genome assembly of Melastoma candidum provides insights into trichome evolution.</title>
        <authorList>
            <person name="Zhong Y."/>
            <person name="Wu W."/>
            <person name="Sun C."/>
            <person name="Zou P."/>
            <person name="Liu Y."/>
            <person name="Dai S."/>
            <person name="Zhou R."/>
        </authorList>
    </citation>
    <scope>NUCLEOTIDE SEQUENCE [LARGE SCALE GENOMIC DNA]</scope>
</reference>
<protein>
    <submittedName>
        <fullName evidence="1">Uncharacterized protein</fullName>
    </submittedName>
</protein>
<dbReference type="EMBL" id="CM042885">
    <property type="protein sequence ID" value="KAI4363827.1"/>
    <property type="molecule type" value="Genomic_DNA"/>
</dbReference>